<dbReference type="PATRIC" id="fig|1142394.8.peg.1593"/>
<feature type="transmembrane region" description="Helical" evidence="5">
    <location>
        <begin position="321"/>
        <end position="344"/>
    </location>
</feature>
<feature type="transmembrane region" description="Helical" evidence="5">
    <location>
        <begin position="364"/>
        <end position="385"/>
    </location>
</feature>
<dbReference type="HAMAP" id="MF_00445">
    <property type="entry name" value="NDH1_NuoN_1"/>
    <property type="match status" value="1"/>
</dbReference>
<keyword evidence="5" id="KW-0830">Ubiquinone</keyword>
<dbReference type="EC" id="7.1.1.-" evidence="5"/>
<protein>
    <recommendedName>
        <fullName evidence="5">NADH-quinone oxidoreductase subunit N</fullName>
        <ecNumber evidence="5">7.1.1.-</ecNumber>
    </recommendedName>
    <alternativeName>
        <fullName evidence="5">NADH dehydrogenase I subunit N</fullName>
    </alternativeName>
    <alternativeName>
        <fullName evidence="5">NDH-1 subunit N</fullName>
    </alternativeName>
</protein>
<dbReference type="Proteomes" id="UP000007881">
    <property type="component" value="Chromosome"/>
</dbReference>
<keyword evidence="3 5" id="KW-1133">Transmembrane helix</keyword>
<keyword evidence="5" id="KW-1003">Cell membrane</keyword>
<comment type="similarity">
    <text evidence="5">Belongs to the complex I subunit 2 family.</text>
</comment>
<gene>
    <name evidence="5 8" type="primary">nuoN</name>
    <name evidence="8" type="ordered locus">PSMK_15490</name>
</gene>
<dbReference type="GO" id="GO:0008137">
    <property type="term" value="F:NADH dehydrogenase (ubiquinone) activity"/>
    <property type="evidence" value="ECO:0007669"/>
    <property type="project" value="InterPro"/>
</dbReference>
<dbReference type="InterPro" id="IPR001750">
    <property type="entry name" value="ND/Mrp_TM"/>
</dbReference>
<keyword evidence="8" id="KW-0560">Oxidoreductase</keyword>
<feature type="transmembrane region" description="Helical" evidence="5">
    <location>
        <begin position="453"/>
        <end position="473"/>
    </location>
</feature>
<comment type="function">
    <text evidence="5">NDH-1 shuttles electrons from NADH, via FMN and iron-sulfur (Fe-S) centers, to quinones in the respiratory chain. The immediate electron acceptor for the enzyme in this species is believed to be ubiquinone. Couples the redox reaction to proton translocation (for every two electrons transferred, four hydrogen ions are translocated across the cytoplasmic membrane), and thus conserves the redox energy in a proton gradient.</text>
</comment>
<keyword evidence="5" id="KW-0997">Cell inner membrane</keyword>
<evidence type="ECO:0000256" key="6">
    <source>
        <dbReference type="RuleBase" id="RU000320"/>
    </source>
</evidence>
<dbReference type="GO" id="GO:0048038">
    <property type="term" value="F:quinone binding"/>
    <property type="evidence" value="ECO:0007669"/>
    <property type="project" value="UniProtKB-KW"/>
</dbReference>
<organism evidence="8 9">
    <name type="scientific">Phycisphaera mikurensis (strain NBRC 102666 / KCTC 22515 / FYK2301M01)</name>
    <dbReference type="NCBI Taxonomy" id="1142394"/>
    <lineage>
        <taxon>Bacteria</taxon>
        <taxon>Pseudomonadati</taxon>
        <taxon>Planctomycetota</taxon>
        <taxon>Phycisphaerae</taxon>
        <taxon>Phycisphaerales</taxon>
        <taxon>Phycisphaeraceae</taxon>
        <taxon>Phycisphaera</taxon>
    </lineage>
</organism>
<feature type="transmembrane region" description="Helical" evidence="5">
    <location>
        <begin position="12"/>
        <end position="31"/>
    </location>
</feature>
<dbReference type="eggNOG" id="COG1007">
    <property type="taxonomic scope" value="Bacteria"/>
</dbReference>
<dbReference type="KEGG" id="phm:PSMK_15490"/>
<dbReference type="RefSeq" id="WP_014436926.1">
    <property type="nucleotide sequence ID" value="NC_017080.1"/>
</dbReference>
<keyword evidence="2 5" id="KW-0812">Transmembrane</keyword>
<comment type="catalytic activity">
    <reaction evidence="5">
        <text>a quinone + NADH + 5 H(+)(in) = a quinol + NAD(+) + 4 H(+)(out)</text>
        <dbReference type="Rhea" id="RHEA:57888"/>
        <dbReference type="ChEBI" id="CHEBI:15378"/>
        <dbReference type="ChEBI" id="CHEBI:24646"/>
        <dbReference type="ChEBI" id="CHEBI:57540"/>
        <dbReference type="ChEBI" id="CHEBI:57945"/>
        <dbReference type="ChEBI" id="CHEBI:132124"/>
    </reaction>
</comment>
<dbReference type="AlphaFoldDB" id="I0IEM0"/>
<comment type="subunit">
    <text evidence="5">NDH-1 is composed of 14 different subunits. Subunits NuoA, H, J, K, L, M, N constitute the membrane sector of the complex.</text>
</comment>
<evidence type="ECO:0000256" key="2">
    <source>
        <dbReference type="ARBA" id="ARBA00022692"/>
    </source>
</evidence>
<feature type="transmembrane region" description="Helical" evidence="5">
    <location>
        <begin position="505"/>
        <end position="525"/>
    </location>
</feature>
<dbReference type="Pfam" id="PF00361">
    <property type="entry name" value="Proton_antipo_M"/>
    <property type="match status" value="2"/>
</dbReference>
<evidence type="ECO:0000256" key="5">
    <source>
        <dbReference type="HAMAP-Rule" id="MF_00445"/>
    </source>
</evidence>
<feature type="transmembrane region" description="Helical" evidence="5">
    <location>
        <begin position="43"/>
        <end position="66"/>
    </location>
</feature>
<feature type="transmembrane region" description="Helical" evidence="5">
    <location>
        <begin position="288"/>
        <end position="309"/>
    </location>
</feature>
<feature type="transmembrane region" description="Helical" evidence="5">
    <location>
        <begin position="148"/>
        <end position="167"/>
    </location>
</feature>
<keyword evidence="5" id="KW-0813">Transport</keyword>
<dbReference type="EMBL" id="AP012338">
    <property type="protein sequence ID" value="BAM03708.1"/>
    <property type="molecule type" value="Genomic_DNA"/>
</dbReference>
<keyword evidence="9" id="KW-1185">Reference proteome</keyword>
<feature type="transmembrane region" description="Helical" evidence="5">
    <location>
        <begin position="125"/>
        <end position="142"/>
    </location>
</feature>
<dbReference type="GO" id="GO:0050136">
    <property type="term" value="F:NADH dehydrogenase (quinone) (non-electrogenic) activity"/>
    <property type="evidence" value="ECO:0007669"/>
    <property type="project" value="UniProtKB-UniRule"/>
</dbReference>
<dbReference type="PANTHER" id="PTHR22773">
    <property type="entry name" value="NADH DEHYDROGENASE"/>
    <property type="match status" value="1"/>
</dbReference>
<evidence type="ECO:0000313" key="9">
    <source>
        <dbReference type="Proteomes" id="UP000007881"/>
    </source>
</evidence>
<evidence type="ECO:0000256" key="4">
    <source>
        <dbReference type="ARBA" id="ARBA00023136"/>
    </source>
</evidence>
<dbReference type="InterPro" id="IPR010096">
    <property type="entry name" value="NADH-Q_OxRdtase_suN/2"/>
</dbReference>
<feature type="transmembrane region" description="Helical" evidence="5">
    <location>
        <begin position="418"/>
        <end position="441"/>
    </location>
</feature>
<dbReference type="GO" id="GO:0042773">
    <property type="term" value="P:ATP synthesis coupled electron transport"/>
    <property type="evidence" value="ECO:0007669"/>
    <property type="project" value="InterPro"/>
</dbReference>
<feature type="domain" description="NADH:quinone oxidoreductase/Mrp antiporter transmembrane" evidence="7">
    <location>
        <begin position="142"/>
        <end position="334"/>
    </location>
</feature>
<reference evidence="8 9" key="1">
    <citation type="submission" date="2012-02" db="EMBL/GenBank/DDBJ databases">
        <title>Complete genome sequence of Phycisphaera mikurensis NBRC 102666.</title>
        <authorList>
            <person name="Ankai A."/>
            <person name="Hosoyama A."/>
            <person name="Terui Y."/>
            <person name="Sekine M."/>
            <person name="Fukai R."/>
            <person name="Kato Y."/>
            <person name="Nakamura S."/>
            <person name="Yamada-Narita S."/>
            <person name="Kawakoshi A."/>
            <person name="Fukunaga Y."/>
            <person name="Yamazaki S."/>
            <person name="Fujita N."/>
        </authorList>
    </citation>
    <scope>NUCLEOTIDE SEQUENCE [LARGE SCALE GENOMIC DNA]</scope>
    <source>
        <strain evidence="9">NBRC 102666 / KCTC 22515 / FYK2301M01</strain>
    </source>
</reference>
<feature type="transmembrane region" description="Helical" evidence="5">
    <location>
        <begin position="179"/>
        <end position="201"/>
    </location>
</feature>
<proteinExistence type="inferred from homology"/>
<feature type="transmembrane region" description="Helical" evidence="5">
    <location>
        <begin position="221"/>
        <end position="245"/>
    </location>
</feature>
<keyword evidence="5" id="KW-0874">Quinone</keyword>
<name>I0IEM0_PHYMF</name>
<feature type="transmembrane region" description="Helical" evidence="5">
    <location>
        <begin position="72"/>
        <end position="91"/>
    </location>
</feature>
<sequence>MTSTADKIATLWPEIVLLMGAVSCLVTGLHASPTARRWTPGVAAISLLAALIVAVVVGSGASPMGYDGLTTWVRVLGYTLGLGLLGVSIGLPDRAERHASGEAPAGASPAEAGGFNPGRSIKGEYYAFFLLSLSGLGMVAAAGDLVWLFLALELVSLPTYVMIATARPTAGAHESAVKYFFLGAMSAAVFLYGFALVYGATGFTDLEAIRLSVAATGPTPLMLAGLALAIVGLCFKTACFPMHGYAADVYEGAPTPVAAYLAVVPKAAGFVALVLVLGTVGWPLPVPLVVLLSVIAVITMTLGNVLALVQTKLKRVMAYSSVAHSGYLVLGLLAGPAVLAGTTALPDDEGLLSVAGAGNGLAGLLFYLLSYALATVTAMAIIGLLRTPSVASEGPDAEEAESSPGYTDLAGLRHRHPVLGLALLLSMLSLMGVPPLIGFVGKVVLALPVMEMGLWPLVVALVINSAISAVYYLRIAVTALGGRRPGNRAAEDAGPLLYAPFRGGVAIAAAVGLVVGGTFLAAWAFDSADRAFDANASPRIEAAAVAAAPAGPAG</sequence>
<dbReference type="HOGENOM" id="CLU_007100_1_5_0"/>
<comment type="subcellular location">
    <subcellularLocation>
        <location evidence="5">Cell inner membrane</location>
        <topology evidence="5">Multi-pass membrane protein</topology>
    </subcellularLocation>
    <subcellularLocation>
        <location evidence="1">Endomembrane system</location>
        <topology evidence="1">Multi-pass membrane protein</topology>
    </subcellularLocation>
    <subcellularLocation>
        <location evidence="6">Membrane</location>
        <topology evidence="6">Multi-pass membrane protein</topology>
    </subcellularLocation>
</comment>
<evidence type="ECO:0000256" key="1">
    <source>
        <dbReference type="ARBA" id="ARBA00004127"/>
    </source>
</evidence>
<keyword evidence="4 5" id="KW-0472">Membrane</keyword>
<evidence type="ECO:0000259" key="7">
    <source>
        <dbReference type="Pfam" id="PF00361"/>
    </source>
</evidence>
<keyword evidence="5" id="KW-0520">NAD</keyword>
<evidence type="ECO:0000256" key="3">
    <source>
        <dbReference type="ARBA" id="ARBA00022989"/>
    </source>
</evidence>
<dbReference type="GO" id="GO:0005886">
    <property type="term" value="C:plasma membrane"/>
    <property type="evidence" value="ECO:0007669"/>
    <property type="project" value="UniProtKB-SubCell"/>
</dbReference>
<keyword evidence="5" id="KW-1278">Translocase</keyword>
<feature type="domain" description="NADH:quinone oxidoreductase/Mrp antiporter transmembrane" evidence="7">
    <location>
        <begin position="358"/>
        <end position="468"/>
    </location>
</feature>
<dbReference type="OrthoDB" id="9807568at2"/>
<dbReference type="STRING" id="1142394.PSMK_15490"/>
<accession>I0IEM0</accession>
<evidence type="ECO:0000313" key="8">
    <source>
        <dbReference type="EMBL" id="BAM03708.1"/>
    </source>
</evidence>
<dbReference type="GO" id="GO:0012505">
    <property type="term" value="C:endomembrane system"/>
    <property type="evidence" value="ECO:0007669"/>
    <property type="project" value="UniProtKB-SubCell"/>
</dbReference>
<feature type="transmembrane region" description="Helical" evidence="5">
    <location>
        <begin position="257"/>
        <end position="282"/>
    </location>
</feature>